<feature type="signal peptide" evidence="1">
    <location>
        <begin position="1"/>
        <end position="37"/>
    </location>
</feature>
<evidence type="ECO:0000256" key="1">
    <source>
        <dbReference type="SAM" id="SignalP"/>
    </source>
</evidence>
<comment type="caution">
    <text evidence="2">The sequence shown here is derived from an EMBL/GenBank/DDBJ whole genome shotgun (WGS) entry which is preliminary data.</text>
</comment>
<sequence>MNVNNSSVKSSKLQLRKLSIGGLCALAALFGSFSVSAANCPDLSQVIYTKSGDGANYTSRDQAWRGENPNDSTDYTKDAGFHSVTIKSDSNFVACSYEGKDRAGIRLTLNWGAGRAVSQAGEGWVDGTCRAQNAKECHFD</sequence>
<accession>A0ABS0BKU7</accession>
<dbReference type="EMBL" id="JACOPX010000011">
    <property type="protein sequence ID" value="MBF6035089.1"/>
    <property type="molecule type" value="Genomic_DNA"/>
</dbReference>
<protein>
    <submittedName>
        <fullName evidence="2">DUF3757 domain-containing protein</fullName>
    </submittedName>
</protein>
<dbReference type="RefSeq" id="WP_194935242.1">
    <property type="nucleotide sequence ID" value="NZ_JACOPX010000011.1"/>
</dbReference>
<feature type="chain" id="PRO_5047406709" evidence="1">
    <location>
        <begin position="38"/>
        <end position="140"/>
    </location>
</feature>
<name>A0ABS0BKU7_9PSED</name>
<evidence type="ECO:0000313" key="3">
    <source>
        <dbReference type="Proteomes" id="UP000722111"/>
    </source>
</evidence>
<dbReference type="Proteomes" id="UP000722111">
    <property type="component" value="Unassembled WGS sequence"/>
</dbReference>
<proteinExistence type="predicted"/>
<keyword evidence="3" id="KW-1185">Reference proteome</keyword>
<evidence type="ECO:0000313" key="2">
    <source>
        <dbReference type="EMBL" id="MBF6035089.1"/>
    </source>
</evidence>
<keyword evidence="1" id="KW-0732">Signal</keyword>
<gene>
    <name evidence="2" type="ORF">H8F23_17705</name>
</gene>
<organism evidence="2 3">
    <name type="scientific">Pseudomonas neuropathica</name>
    <dbReference type="NCBI Taxonomy" id="2730425"/>
    <lineage>
        <taxon>Bacteria</taxon>
        <taxon>Pseudomonadati</taxon>
        <taxon>Pseudomonadota</taxon>
        <taxon>Gammaproteobacteria</taxon>
        <taxon>Pseudomonadales</taxon>
        <taxon>Pseudomonadaceae</taxon>
        <taxon>Pseudomonas</taxon>
    </lineage>
</organism>
<reference evidence="2 3" key="1">
    <citation type="submission" date="2020-08" db="EMBL/GenBank/DDBJ databases">
        <title>Description of novel Pseudomonas species.</title>
        <authorList>
            <person name="Duman M."/>
            <person name="Mulet M."/>
            <person name="Altun S."/>
            <person name="Saticioglu I.B."/>
            <person name="Lalucat J."/>
            <person name="Garcia-Valdes E."/>
        </authorList>
    </citation>
    <scope>NUCLEOTIDE SEQUENCE [LARGE SCALE GENOMIC DNA]</scope>
    <source>
        <strain evidence="2 3">P155</strain>
    </source>
</reference>